<dbReference type="OrthoDB" id="63379at2759"/>
<comment type="caution">
    <text evidence="2">The sequence shown here is derived from an EMBL/GenBank/DDBJ whole genome shotgun (WGS) entry which is preliminary data.</text>
</comment>
<dbReference type="AlphaFoldDB" id="A0A8J5WUH8"/>
<evidence type="ECO:0000259" key="1">
    <source>
        <dbReference type="Pfam" id="PF12937"/>
    </source>
</evidence>
<dbReference type="Pfam" id="PF12937">
    <property type="entry name" value="F-box-like"/>
    <property type="match status" value="1"/>
</dbReference>
<dbReference type="Proteomes" id="UP000729402">
    <property type="component" value="Unassembled WGS sequence"/>
</dbReference>
<evidence type="ECO:0000313" key="2">
    <source>
        <dbReference type="EMBL" id="KAG8095077.1"/>
    </source>
</evidence>
<sequence length="109" mass="12468">MEDDSCGLDFLNLVSPDVSACVFRLLNEPADLVRAATVSRSWRRFGSLHCPSASLPTVNSQHNFWLTLVGNNFSKILCMRICLLRSVAQDSDLHCLEQVFWLQYTRTYR</sequence>
<reference evidence="2" key="1">
    <citation type="journal article" date="2021" name="bioRxiv">
        <title>Whole Genome Assembly and Annotation of Northern Wild Rice, Zizania palustris L., Supports a Whole Genome Duplication in the Zizania Genus.</title>
        <authorList>
            <person name="Haas M."/>
            <person name="Kono T."/>
            <person name="Macchietto M."/>
            <person name="Millas R."/>
            <person name="McGilp L."/>
            <person name="Shao M."/>
            <person name="Duquette J."/>
            <person name="Hirsch C.N."/>
            <person name="Kimball J."/>
        </authorList>
    </citation>
    <scope>NUCLEOTIDE SEQUENCE</scope>
    <source>
        <tissue evidence="2">Fresh leaf tissue</tissue>
    </source>
</reference>
<dbReference type="InterPro" id="IPR001810">
    <property type="entry name" value="F-box_dom"/>
</dbReference>
<accession>A0A8J5WUH8</accession>
<keyword evidence="3" id="KW-1185">Reference proteome</keyword>
<feature type="domain" description="F-box" evidence="1">
    <location>
        <begin position="17"/>
        <end position="45"/>
    </location>
</feature>
<proteinExistence type="predicted"/>
<dbReference type="EMBL" id="JAAALK010000080">
    <property type="protein sequence ID" value="KAG8095077.1"/>
    <property type="molecule type" value="Genomic_DNA"/>
</dbReference>
<name>A0A8J5WUH8_ZIZPA</name>
<evidence type="ECO:0000313" key="3">
    <source>
        <dbReference type="Proteomes" id="UP000729402"/>
    </source>
</evidence>
<organism evidence="2 3">
    <name type="scientific">Zizania palustris</name>
    <name type="common">Northern wild rice</name>
    <dbReference type="NCBI Taxonomy" id="103762"/>
    <lineage>
        <taxon>Eukaryota</taxon>
        <taxon>Viridiplantae</taxon>
        <taxon>Streptophyta</taxon>
        <taxon>Embryophyta</taxon>
        <taxon>Tracheophyta</taxon>
        <taxon>Spermatophyta</taxon>
        <taxon>Magnoliopsida</taxon>
        <taxon>Liliopsida</taxon>
        <taxon>Poales</taxon>
        <taxon>Poaceae</taxon>
        <taxon>BOP clade</taxon>
        <taxon>Oryzoideae</taxon>
        <taxon>Oryzeae</taxon>
        <taxon>Zizaniinae</taxon>
        <taxon>Zizania</taxon>
    </lineage>
</organism>
<reference evidence="2" key="2">
    <citation type="submission" date="2021-02" db="EMBL/GenBank/DDBJ databases">
        <authorList>
            <person name="Kimball J.A."/>
            <person name="Haas M.W."/>
            <person name="Macchietto M."/>
            <person name="Kono T."/>
            <person name="Duquette J."/>
            <person name="Shao M."/>
        </authorList>
    </citation>
    <scope>NUCLEOTIDE SEQUENCE</scope>
    <source>
        <tissue evidence="2">Fresh leaf tissue</tissue>
    </source>
</reference>
<protein>
    <recommendedName>
        <fullName evidence="1">F-box domain-containing protein</fullName>
    </recommendedName>
</protein>
<gene>
    <name evidence="2" type="ORF">GUJ93_ZPchr0012g20359</name>
</gene>